<reference evidence="2" key="1">
    <citation type="journal article" date="2019" name="Int. J. Syst. Evol. Microbiol.">
        <title>The Global Catalogue of Microorganisms (GCM) 10K type strain sequencing project: providing services to taxonomists for standard genome sequencing and annotation.</title>
        <authorList>
            <consortium name="The Broad Institute Genomics Platform"/>
            <consortium name="The Broad Institute Genome Sequencing Center for Infectious Disease"/>
            <person name="Wu L."/>
            <person name="Ma J."/>
        </authorList>
    </citation>
    <scope>NUCLEOTIDE SEQUENCE [LARGE SCALE GENOMIC DNA]</scope>
    <source>
        <strain evidence="2">JCM 18657</strain>
    </source>
</reference>
<dbReference type="Proteomes" id="UP001596528">
    <property type="component" value="Unassembled WGS sequence"/>
</dbReference>
<evidence type="ECO:0000313" key="1">
    <source>
        <dbReference type="EMBL" id="MFC7751302.1"/>
    </source>
</evidence>
<accession>A0ABW2V585</accession>
<proteinExistence type="predicted"/>
<name>A0ABW2V585_9BACL</name>
<sequence length="69" mass="7532">MLRKRRLNFVPGIGALDERFMSGNAYVLGKPVTVKLGSGTLTVTGISSPEVLVRGPWTFRLPDGRFAAR</sequence>
<comment type="caution">
    <text evidence="1">The sequence shown here is derived from an EMBL/GenBank/DDBJ whole genome shotgun (WGS) entry which is preliminary data.</text>
</comment>
<keyword evidence="2" id="KW-1185">Reference proteome</keyword>
<organism evidence="1 2">
    <name type="scientific">Paenibacillus thermoaerophilus</name>
    <dbReference type="NCBI Taxonomy" id="1215385"/>
    <lineage>
        <taxon>Bacteria</taxon>
        <taxon>Bacillati</taxon>
        <taxon>Bacillota</taxon>
        <taxon>Bacilli</taxon>
        <taxon>Bacillales</taxon>
        <taxon>Paenibacillaceae</taxon>
        <taxon>Paenibacillus</taxon>
    </lineage>
</organism>
<evidence type="ECO:0000313" key="2">
    <source>
        <dbReference type="Proteomes" id="UP001596528"/>
    </source>
</evidence>
<gene>
    <name evidence="1" type="ORF">ACFQWB_15390</name>
</gene>
<dbReference type="EMBL" id="JBHTGQ010000041">
    <property type="protein sequence ID" value="MFC7751302.1"/>
    <property type="molecule type" value="Genomic_DNA"/>
</dbReference>
<protein>
    <submittedName>
        <fullName evidence="1">Uncharacterized protein</fullName>
    </submittedName>
</protein>